<dbReference type="Proteomes" id="UP001319080">
    <property type="component" value="Unassembled WGS sequence"/>
</dbReference>
<gene>
    <name evidence="3" type="ORF">KK062_03035</name>
</gene>
<comment type="caution">
    <text evidence="3">The sequence shown here is derived from an EMBL/GenBank/DDBJ whole genome shotgun (WGS) entry which is preliminary data.</text>
</comment>
<keyword evidence="2" id="KW-0732">Signal</keyword>
<dbReference type="RefSeq" id="WP_254082753.1">
    <property type="nucleotide sequence ID" value="NZ_JAHESE010000001.1"/>
</dbReference>
<dbReference type="AlphaFoldDB" id="A0AAP2DVU5"/>
<reference evidence="3 4" key="1">
    <citation type="submission" date="2021-05" db="EMBL/GenBank/DDBJ databases">
        <title>A Polyphasic approach of four new species of the genus Ohtaekwangia: Ohtaekwangia histidinii sp. nov., Ohtaekwangia cretensis sp. nov., Ohtaekwangia indiensis sp. nov., Ohtaekwangia reichenbachii sp. nov. from diverse environment.</title>
        <authorList>
            <person name="Octaviana S."/>
        </authorList>
    </citation>
    <scope>NUCLEOTIDE SEQUENCE [LARGE SCALE GENOMIC DNA]</scope>
    <source>
        <strain evidence="3 4">PWU5</strain>
    </source>
</reference>
<evidence type="ECO:0008006" key="5">
    <source>
        <dbReference type="Google" id="ProtNLM"/>
    </source>
</evidence>
<organism evidence="3 4">
    <name type="scientific">Dawidia cretensis</name>
    <dbReference type="NCBI Taxonomy" id="2782350"/>
    <lineage>
        <taxon>Bacteria</taxon>
        <taxon>Pseudomonadati</taxon>
        <taxon>Bacteroidota</taxon>
        <taxon>Cytophagia</taxon>
        <taxon>Cytophagales</taxon>
        <taxon>Chryseotaleaceae</taxon>
        <taxon>Dawidia</taxon>
    </lineage>
</organism>
<protein>
    <recommendedName>
        <fullName evidence="5">PepSY domain-containing protein</fullName>
    </recommendedName>
</protein>
<evidence type="ECO:0000313" key="3">
    <source>
        <dbReference type="EMBL" id="MBT1707178.1"/>
    </source>
</evidence>
<feature type="region of interest" description="Disordered" evidence="1">
    <location>
        <begin position="23"/>
        <end position="54"/>
    </location>
</feature>
<keyword evidence="4" id="KW-1185">Reference proteome</keyword>
<evidence type="ECO:0000256" key="1">
    <source>
        <dbReference type="SAM" id="MobiDB-lite"/>
    </source>
</evidence>
<name>A0AAP2DVU5_9BACT</name>
<feature type="compositionally biased region" description="Basic and acidic residues" evidence="1">
    <location>
        <begin position="40"/>
        <end position="51"/>
    </location>
</feature>
<evidence type="ECO:0000313" key="4">
    <source>
        <dbReference type="Proteomes" id="UP001319080"/>
    </source>
</evidence>
<dbReference type="EMBL" id="JAHESE010000001">
    <property type="protein sequence ID" value="MBT1707178.1"/>
    <property type="molecule type" value="Genomic_DNA"/>
</dbReference>
<dbReference type="SUPFAM" id="SSF160574">
    <property type="entry name" value="BT0923-like"/>
    <property type="match status" value="1"/>
</dbReference>
<dbReference type="Gene3D" id="3.10.450.360">
    <property type="match status" value="1"/>
</dbReference>
<proteinExistence type="predicted"/>
<sequence>MKKVMFGFCLLLGSAVATYAQDTTSTSKSSDQYRTAQQDKQQKDEYTDKEVIATSDLPQRVREQIQGQDYSGWTVSKAYRKTKEGKTMYAVELMQGSDKKMVKFDAQGNKLKEKNK</sequence>
<feature type="signal peptide" evidence="2">
    <location>
        <begin position="1"/>
        <end position="20"/>
    </location>
</feature>
<evidence type="ECO:0000256" key="2">
    <source>
        <dbReference type="SAM" id="SignalP"/>
    </source>
</evidence>
<feature type="chain" id="PRO_5042983519" description="PepSY domain-containing protein" evidence="2">
    <location>
        <begin position="21"/>
        <end position="116"/>
    </location>
</feature>
<accession>A0AAP2DVU5</accession>